<dbReference type="InterPro" id="IPR000608">
    <property type="entry name" value="UBC"/>
</dbReference>
<dbReference type="HOGENOM" id="CLU_041481_4_2_1"/>
<keyword evidence="3" id="KW-1185">Reference proteome</keyword>
<feature type="non-terminal residue" evidence="2">
    <location>
        <position position="1"/>
    </location>
</feature>
<dbReference type="KEGG" id="olu:OSTLU_10549"/>
<name>A4RYT2_OSTLU</name>
<dbReference type="Gramene" id="ABO96741">
    <property type="protein sequence ID" value="ABO96741"/>
    <property type="gene ID" value="OSTLU_10549"/>
</dbReference>
<organism evidence="2 3">
    <name type="scientific">Ostreococcus lucimarinus (strain CCE9901)</name>
    <dbReference type="NCBI Taxonomy" id="436017"/>
    <lineage>
        <taxon>Eukaryota</taxon>
        <taxon>Viridiplantae</taxon>
        <taxon>Chlorophyta</taxon>
        <taxon>Mamiellophyceae</taxon>
        <taxon>Mamiellales</taxon>
        <taxon>Bathycoccaceae</taxon>
        <taxon>Ostreococcus</taxon>
    </lineage>
</organism>
<dbReference type="AlphaFoldDB" id="A4RYT2"/>
<dbReference type="STRING" id="436017.A4RYT2"/>
<feature type="domain" description="UBC core" evidence="1">
    <location>
        <begin position="1"/>
        <end position="111"/>
    </location>
</feature>
<dbReference type="eggNOG" id="KOG0428">
    <property type="taxonomic scope" value="Eukaryota"/>
</dbReference>
<reference evidence="2 3" key="1">
    <citation type="journal article" date="2007" name="Proc. Natl. Acad. Sci. U.S.A.">
        <title>The tiny eukaryote Ostreococcus provides genomic insights into the paradox of plankton speciation.</title>
        <authorList>
            <person name="Palenik B."/>
            <person name="Grimwood J."/>
            <person name="Aerts A."/>
            <person name="Rouze P."/>
            <person name="Salamov A."/>
            <person name="Putnam N."/>
            <person name="Dupont C."/>
            <person name="Jorgensen R."/>
            <person name="Derelle E."/>
            <person name="Rombauts S."/>
            <person name="Zhou K."/>
            <person name="Otillar R."/>
            <person name="Merchant S.S."/>
            <person name="Podell S."/>
            <person name="Gaasterland T."/>
            <person name="Napoli C."/>
            <person name="Gendler K."/>
            <person name="Manuell A."/>
            <person name="Tai V."/>
            <person name="Vallon O."/>
            <person name="Piganeau G."/>
            <person name="Jancek S."/>
            <person name="Heijde M."/>
            <person name="Jabbari K."/>
            <person name="Bowler C."/>
            <person name="Lohr M."/>
            <person name="Robbens S."/>
            <person name="Werner G."/>
            <person name="Dubchak I."/>
            <person name="Pazour G.J."/>
            <person name="Ren Q."/>
            <person name="Paulsen I."/>
            <person name="Delwiche C."/>
            <person name="Schmutz J."/>
            <person name="Rokhsar D."/>
            <person name="Van de Peer Y."/>
            <person name="Moreau H."/>
            <person name="Grigoriev I.V."/>
        </authorList>
    </citation>
    <scope>NUCLEOTIDE SEQUENCE [LARGE SCALE GENOMIC DNA]</scope>
    <source>
        <strain evidence="2 3">CCE9901</strain>
    </source>
</reference>
<gene>
    <name evidence="2" type="ORF">OSTLU_10549</name>
</gene>
<evidence type="ECO:0000259" key="1">
    <source>
        <dbReference type="PROSITE" id="PS50127"/>
    </source>
</evidence>
<dbReference type="GeneID" id="5002313"/>
<evidence type="ECO:0000313" key="3">
    <source>
        <dbReference type="Proteomes" id="UP000001568"/>
    </source>
</evidence>
<dbReference type="PROSITE" id="PS50127">
    <property type="entry name" value="UBC_2"/>
    <property type="match status" value="1"/>
</dbReference>
<evidence type="ECO:0000313" key="2">
    <source>
        <dbReference type="EMBL" id="ABO96741.1"/>
    </source>
</evidence>
<dbReference type="PANTHER" id="PTHR24067">
    <property type="entry name" value="UBIQUITIN-CONJUGATING ENZYME E2"/>
    <property type="match status" value="1"/>
</dbReference>
<dbReference type="RefSeq" id="XP_001418448.1">
    <property type="nucleotide sequence ID" value="XM_001418411.1"/>
</dbReference>
<dbReference type="OrthoDB" id="1158011at2759"/>
<dbReference type="Pfam" id="PF00179">
    <property type="entry name" value="UQ_con"/>
    <property type="match status" value="1"/>
</dbReference>
<accession>A4RYT2</accession>
<dbReference type="SMART" id="SM00212">
    <property type="entry name" value="UBCc"/>
    <property type="match status" value="1"/>
</dbReference>
<dbReference type="EMBL" id="CP000586">
    <property type="protein sequence ID" value="ABO96741.1"/>
    <property type="molecule type" value="Genomic_DNA"/>
</dbReference>
<dbReference type="SUPFAM" id="SSF54495">
    <property type="entry name" value="UBC-like"/>
    <property type="match status" value="1"/>
</dbReference>
<dbReference type="Proteomes" id="UP000001568">
    <property type="component" value="Chromosome 6"/>
</dbReference>
<dbReference type="CDD" id="cd23799">
    <property type="entry name" value="UBCc_UBE2J"/>
    <property type="match status" value="1"/>
</dbReference>
<proteinExistence type="predicted"/>
<feature type="non-terminal residue" evidence="2">
    <location>
        <position position="111"/>
    </location>
</feature>
<dbReference type="InterPro" id="IPR050113">
    <property type="entry name" value="Ub_conjugating_enzyme"/>
</dbReference>
<sequence>DDIFEFHFAVFGPPRTAFERGIYHGRILLPPEYPFKPPSFVLLTANGRFETGTKICLSISQHHPKQWQPSWSIRAALTAMRAFFPTPPEGAVGSLDWSDDVRRELAEASWR</sequence>
<dbReference type="InterPro" id="IPR016135">
    <property type="entry name" value="UBQ-conjugating_enzyme/RWD"/>
</dbReference>
<dbReference type="Gene3D" id="3.10.110.10">
    <property type="entry name" value="Ubiquitin Conjugating Enzyme"/>
    <property type="match status" value="1"/>
</dbReference>
<protein>
    <recommendedName>
        <fullName evidence="1">UBC core domain-containing protein</fullName>
    </recommendedName>
</protein>